<dbReference type="NCBIfam" id="TIGR01324">
    <property type="entry name" value="cysta_beta_ly_B"/>
    <property type="match status" value="1"/>
</dbReference>
<evidence type="ECO:0000256" key="3">
    <source>
        <dbReference type="ARBA" id="ARBA00022898"/>
    </source>
</evidence>
<comment type="caution">
    <text evidence="10">The sequence shown here is derived from an EMBL/GenBank/DDBJ whole genome shotgun (WGS) entry which is preliminary data.</text>
</comment>
<comment type="catalytic activity">
    <reaction evidence="7">
        <text>an S-substituted L-cysteine + H2O = a thiol + pyruvate + NH4(+)</text>
        <dbReference type="Rhea" id="RHEA:18121"/>
        <dbReference type="ChEBI" id="CHEBI:15361"/>
        <dbReference type="ChEBI" id="CHEBI:15377"/>
        <dbReference type="ChEBI" id="CHEBI:28938"/>
        <dbReference type="ChEBI" id="CHEBI:29256"/>
        <dbReference type="ChEBI" id="CHEBI:58717"/>
        <dbReference type="EC" id="4.4.1.13"/>
    </reaction>
</comment>
<evidence type="ECO:0000256" key="5">
    <source>
        <dbReference type="ARBA" id="ARBA00046315"/>
    </source>
</evidence>
<dbReference type="GO" id="GO:0047804">
    <property type="term" value="F:cysteine-S-conjugate beta-lyase activity"/>
    <property type="evidence" value="ECO:0007669"/>
    <property type="project" value="UniProtKB-EC"/>
</dbReference>
<evidence type="ECO:0000256" key="2">
    <source>
        <dbReference type="ARBA" id="ARBA00009077"/>
    </source>
</evidence>
<dbReference type="InterPro" id="IPR015422">
    <property type="entry name" value="PyrdxlP-dep_Trfase_small"/>
</dbReference>
<dbReference type="PROSITE" id="PS00868">
    <property type="entry name" value="CYS_MET_METAB_PP"/>
    <property type="match status" value="1"/>
</dbReference>
<comment type="similarity">
    <text evidence="2 9">Belongs to the trans-sulfuration enzymes family.</text>
</comment>
<reference evidence="10 11" key="1">
    <citation type="submission" date="2015-07" db="EMBL/GenBank/DDBJ databases">
        <title>ATOL: Assembling a taxonomically balanced genome-scale reconstruction of the evolutionary history of the Enterobacteriaceae.</title>
        <authorList>
            <person name="Plunkett G.III."/>
            <person name="Neeno-Eckwall E.C."/>
            <person name="Glasner J.D."/>
            <person name="Perna N.T."/>
        </authorList>
    </citation>
    <scope>NUCLEOTIDE SEQUENCE [LARGE SCALE GENOMIC DNA]</scope>
    <source>
        <strain evidence="10 11">ATCC 35017</strain>
    </source>
</reference>
<dbReference type="InterPro" id="IPR006233">
    <property type="entry name" value="Cys_b_lyase_bac"/>
</dbReference>
<dbReference type="EMBL" id="LGAA01000010">
    <property type="protein sequence ID" value="KPD03467.1"/>
    <property type="molecule type" value="Genomic_DNA"/>
</dbReference>
<dbReference type="NCBIfam" id="NF005990">
    <property type="entry name" value="PRK08114.1"/>
    <property type="match status" value="1"/>
</dbReference>
<protein>
    <submittedName>
        <fullName evidence="10">Cystathionine beta-lyase</fullName>
        <ecNumber evidence="10">4.4.1.8</ecNumber>
    </submittedName>
</protein>
<dbReference type="InterPro" id="IPR015421">
    <property type="entry name" value="PyrdxlP-dep_Trfase_major"/>
</dbReference>
<name>A0A0N0ZAJ4_9GAMM</name>
<dbReference type="GO" id="GO:0019346">
    <property type="term" value="P:transsulfuration"/>
    <property type="evidence" value="ECO:0007669"/>
    <property type="project" value="InterPro"/>
</dbReference>
<evidence type="ECO:0000256" key="8">
    <source>
        <dbReference type="PIRSR" id="PIRSR001434-2"/>
    </source>
</evidence>
<evidence type="ECO:0000256" key="1">
    <source>
        <dbReference type="ARBA" id="ARBA00001933"/>
    </source>
</evidence>
<feature type="modified residue" description="N6-(pyridoxal phosphate)lysine" evidence="8">
    <location>
        <position position="210"/>
    </location>
</feature>
<proteinExistence type="inferred from homology"/>
<keyword evidence="11" id="KW-1185">Reference proteome</keyword>
<dbReference type="AlphaFoldDB" id="A0A0N0ZAJ4"/>
<dbReference type="InterPro" id="IPR000277">
    <property type="entry name" value="Cys/Met-Metab_PyrdxlP-dep_enz"/>
</dbReference>
<evidence type="ECO:0000256" key="4">
    <source>
        <dbReference type="ARBA" id="ARBA00023239"/>
    </source>
</evidence>
<evidence type="ECO:0000256" key="6">
    <source>
        <dbReference type="ARBA" id="ARBA00047517"/>
    </source>
</evidence>
<dbReference type="PANTHER" id="PTHR43500">
    <property type="entry name" value="CYSTATHIONINE BETA-LYASE-RELATED"/>
    <property type="match status" value="1"/>
</dbReference>
<dbReference type="Proteomes" id="UP000053226">
    <property type="component" value="Unassembled WGS sequence"/>
</dbReference>
<keyword evidence="4 10" id="KW-0456">Lyase</keyword>
<dbReference type="InterPro" id="IPR054542">
    <property type="entry name" value="Cys_met_metab_PP"/>
</dbReference>
<evidence type="ECO:0000313" key="11">
    <source>
        <dbReference type="Proteomes" id="UP000053226"/>
    </source>
</evidence>
<evidence type="ECO:0000256" key="7">
    <source>
        <dbReference type="ARBA" id="ARBA00047625"/>
    </source>
</evidence>
<dbReference type="Gene3D" id="3.90.1150.10">
    <property type="entry name" value="Aspartate Aminotransferase, domain 1"/>
    <property type="match status" value="1"/>
</dbReference>
<dbReference type="EC" id="4.4.1.8" evidence="10"/>
<gene>
    <name evidence="10" type="ORF">M992_1058</name>
</gene>
<keyword evidence="3 8" id="KW-0663">Pyridoxal phosphate</keyword>
<dbReference type="Pfam" id="PF01053">
    <property type="entry name" value="Cys_Met_Meta_PP"/>
    <property type="match status" value="1"/>
</dbReference>
<dbReference type="PANTHER" id="PTHR43500:SF1">
    <property type="entry name" value="CYSTATHIONINE BETA-LYASE-RELATED"/>
    <property type="match status" value="1"/>
</dbReference>
<comment type="catalytic activity">
    <reaction evidence="6">
        <text>L,L-cystathionine + H2O = L-homocysteine + pyruvate + NH4(+)</text>
        <dbReference type="Rhea" id="RHEA:13965"/>
        <dbReference type="ChEBI" id="CHEBI:15361"/>
        <dbReference type="ChEBI" id="CHEBI:15377"/>
        <dbReference type="ChEBI" id="CHEBI:28938"/>
        <dbReference type="ChEBI" id="CHEBI:58161"/>
        <dbReference type="ChEBI" id="CHEBI:58199"/>
    </reaction>
</comment>
<comment type="cofactor">
    <cofactor evidence="1 9">
        <name>pyridoxal 5'-phosphate</name>
        <dbReference type="ChEBI" id="CHEBI:597326"/>
    </cofactor>
</comment>
<dbReference type="GO" id="GO:0019450">
    <property type="term" value="P:L-cysteine catabolic process to pyruvate"/>
    <property type="evidence" value="ECO:0007669"/>
    <property type="project" value="TreeGrafter"/>
</dbReference>
<dbReference type="Gene3D" id="3.40.640.10">
    <property type="entry name" value="Type I PLP-dependent aspartate aminotransferase-like (Major domain)"/>
    <property type="match status" value="1"/>
</dbReference>
<sequence>MTNEKLYTQLVQIGRDAKYTQKGVNPIIQRSSSIIFDSLADKQHATTNRSKQALFYGRRGTQTHFAFQQAMTELEEGAGCVLYPSGAAAITNSILAFIQADSHIVVSGAVYDPTQNFCDQILSKLKVKTSYINPLIGEDITDYLQPNTRVVFLESPSSITMEIQDIPAIVQAVRSYNPEIIIMMDNTWAAGVLFKPLDHDVDISIQSATKYINGHSDGMLGIAVANQRCIDTLRENSYLLGQTADPDSIYMAGRGLHTLAVRLKQHEKSSLEIAHWLEKRPEVECVYHPALASCPGHEIFKRDFSGCNGLFSFSLKQTLSGQQFQNFLDYFTHFKMAFSWGGYESLILGYQPEDLRAMRQYDYTPAAGTLFRLHVGLEDSTDLIADLAAAFARL</sequence>
<dbReference type="OrthoDB" id="9805807at2"/>
<dbReference type="InterPro" id="IPR015424">
    <property type="entry name" value="PyrdxlP-dep_Trfase"/>
</dbReference>
<dbReference type="RefSeq" id="WP_053907643.1">
    <property type="nucleotide sequence ID" value="NZ_CAWMUS010000010.1"/>
</dbReference>
<evidence type="ECO:0000256" key="9">
    <source>
        <dbReference type="RuleBase" id="RU362118"/>
    </source>
</evidence>
<dbReference type="PIRSF" id="PIRSF001434">
    <property type="entry name" value="CGS"/>
    <property type="match status" value="1"/>
</dbReference>
<organism evidence="10 11">
    <name type="scientific">Moellerella wisconsensis ATCC 35017</name>
    <dbReference type="NCBI Taxonomy" id="1354267"/>
    <lineage>
        <taxon>Bacteria</taxon>
        <taxon>Pseudomonadati</taxon>
        <taxon>Pseudomonadota</taxon>
        <taxon>Gammaproteobacteria</taxon>
        <taxon>Enterobacterales</taxon>
        <taxon>Morganellaceae</taxon>
        <taxon>Moellerella</taxon>
    </lineage>
</organism>
<comment type="pathway">
    <text evidence="5">Amino-acid biosynthesis; L-methionine biosynthesis via de novo pathway; L-homocysteine from L-cystathionine: step 1/1.</text>
</comment>
<dbReference type="GO" id="GO:0030170">
    <property type="term" value="F:pyridoxal phosphate binding"/>
    <property type="evidence" value="ECO:0007669"/>
    <property type="project" value="InterPro"/>
</dbReference>
<dbReference type="SUPFAM" id="SSF53383">
    <property type="entry name" value="PLP-dependent transferases"/>
    <property type="match status" value="1"/>
</dbReference>
<dbReference type="FunFam" id="3.40.640.10:FF:000046">
    <property type="entry name" value="Cystathionine gamma-lyase"/>
    <property type="match status" value="1"/>
</dbReference>
<accession>A0A0N0ZAJ4</accession>
<evidence type="ECO:0000313" key="10">
    <source>
        <dbReference type="EMBL" id="KPD03467.1"/>
    </source>
</evidence>